<gene>
    <name evidence="12" type="ORF">HYC85_008653</name>
</gene>
<feature type="transmembrane region" description="Helical" evidence="10">
    <location>
        <begin position="317"/>
        <end position="339"/>
    </location>
</feature>
<dbReference type="PANTHER" id="PTHR48021:SF23">
    <property type="entry name" value="SUGAR TRANSPORTER ERD6-LIKE 6"/>
    <property type="match status" value="1"/>
</dbReference>
<feature type="transmembrane region" description="Helical" evidence="10">
    <location>
        <begin position="45"/>
        <end position="66"/>
    </location>
</feature>
<evidence type="ECO:0000256" key="2">
    <source>
        <dbReference type="ARBA" id="ARBA00010992"/>
    </source>
</evidence>
<feature type="transmembrane region" description="Helical" evidence="10">
    <location>
        <begin position="452"/>
        <end position="470"/>
    </location>
</feature>
<feature type="transmembrane region" description="Helical" evidence="10">
    <location>
        <begin position="198"/>
        <end position="219"/>
    </location>
</feature>
<dbReference type="PRINTS" id="PR00171">
    <property type="entry name" value="SUGRTRNSPORT"/>
</dbReference>
<keyword evidence="5 10" id="KW-0812">Transmembrane</keyword>
<dbReference type="InterPro" id="IPR044775">
    <property type="entry name" value="MFS_ERD6/Tret1-like"/>
</dbReference>
<dbReference type="PROSITE" id="PS50850">
    <property type="entry name" value="MFS"/>
    <property type="match status" value="1"/>
</dbReference>
<evidence type="ECO:0000256" key="6">
    <source>
        <dbReference type="ARBA" id="ARBA00022989"/>
    </source>
</evidence>
<feature type="transmembrane region" description="Helical" evidence="10">
    <location>
        <begin position="115"/>
        <end position="133"/>
    </location>
</feature>
<sequence>MSFREESDDGRDLKKPFLHTGSWYRMGSRQSSMMSSSQAIRDRSISVLACVLIVALGPIQFGFTAGYSSPTQTAITDELGLTTSEFSLFGSLSNVGAMVGAIASGQIAEYMGRKGSLVIAAIPNILGWLAISFAKDSSFLYMGRLLEGFGVGIISYTVPVYIAEIAPQNLRGGLGSVNQLSVTIGIMLAYLLGVFVNWRVLAVLGILPCLILIPGLFFIPESPRWLAKMGMTEDFEASLQVLRGFDTDISIEVNEIKRSVASTSRRTAIRFSDLKQRRYWFPLMVGIGLLCLQQLSGTNGVLFYSSSIFSAAGISSSNVATFGVGAIQVAATGIATWLVDKTGRRILLIVSSSTMTVSLLVVAISFFIKDSISSDSTLYSILGILSLVGVVGMIVGFSLGMGPIPWVIMSEILPINIKGLAGSVATLANWFFAWVVTMTANLLLSWSSGGTFTIYMVMSAFTMVFVYLWVPETKGRTLEEIQISLR</sequence>
<dbReference type="AlphaFoldDB" id="A0A7J7HTS6"/>
<dbReference type="SUPFAM" id="SSF103473">
    <property type="entry name" value="MFS general substrate transporter"/>
    <property type="match status" value="1"/>
</dbReference>
<evidence type="ECO:0000256" key="8">
    <source>
        <dbReference type="ARBA" id="ARBA00044504"/>
    </source>
</evidence>
<dbReference type="PANTHER" id="PTHR48021">
    <property type="match status" value="1"/>
</dbReference>
<accession>A0A7J7HTS6</accession>
<feature type="transmembrane region" description="Helical" evidence="10">
    <location>
        <begin position="139"/>
        <end position="162"/>
    </location>
</feature>
<evidence type="ECO:0000313" key="13">
    <source>
        <dbReference type="Proteomes" id="UP000593564"/>
    </source>
</evidence>
<feature type="transmembrane region" description="Helical" evidence="10">
    <location>
        <begin position="380"/>
        <end position="408"/>
    </location>
</feature>
<evidence type="ECO:0000256" key="7">
    <source>
        <dbReference type="ARBA" id="ARBA00023136"/>
    </source>
</evidence>
<evidence type="ECO:0000256" key="1">
    <source>
        <dbReference type="ARBA" id="ARBA00004141"/>
    </source>
</evidence>
<dbReference type="InterPro" id="IPR005828">
    <property type="entry name" value="MFS_sugar_transport-like"/>
</dbReference>
<name>A0A7J7HTS6_CAMSI</name>
<dbReference type="InterPro" id="IPR003663">
    <property type="entry name" value="Sugar/inositol_transpt"/>
</dbReference>
<dbReference type="GO" id="GO:0051119">
    <property type="term" value="F:sugar transmembrane transporter activity"/>
    <property type="evidence" value="ECO:0007669"/>
    <property type="project" value="InterPro"/>
</dbReference>
<feature type="transmembrane region" description="Helical" evidence="10">
    <location>
        <begin position="346"/>
        <end position="368"/>
    </location>
</feature>
<keyword evidence="13" id="KW-1185">Reference proteome</keyword>
<dbReference type="InterPro" id="IPR005829">
    <property type="entry name" value="Sugar_transporter_CS"/>
</dbReference>
<feature type="transmembrane region" description="Helical" evidence="10">
    <location>
        <begin position="279"/>
        <end position="297"/>
    </location>
</feature>
<dbReference type="InterPro" id="IPR050549">
    <property type="entry name" value="MFS_Trehalose_Transporter"/>
</dbReference>
<feature type="transmembrane region" description="Helical" evidence="10">
    <location>
        <begin position="174"/>
        <end position="192"/>
    </location>
</feature>
<evidence type="ECO:0000256" key="10">
    <source>
        <dbReference type="SAM" id="Phobius"/>
    </source>
</evidence>
<keyword evidence="6 10" id="KW-1133">Transmembrane helix</keyword>
<feature type="domain" description="Major facilitator superfamily (MFS) profile" evidence="11">
    <location>
        <begin position="50"/>
        <end position="474"/>
    </location>
</feature>
<keyword evidence="4" id="KW-0762">Sugar transport</keyword>
<dbReference type="EMBL" id="JACBKZ010000003">
    <property type="protein sequence ID" value="KAF5955797.1"/>
    <property type="molecule type" value="Genomic_DNA"/>
</dbReference>
<feature type="transmembrane region" description="Helical" evidence="10">
    <location>
        <begin position="420"/>
        <end position="446"/>
    </location>
</feature>
<reference evidence="13" key="1">
    <citation type="journal article" date="2020" name="Nat. Commun.">
        <title>Genome assembly of wild tea tree DASZ reveals pedigree and selection history of tea varieties.</title>
        <authorList>
            <person name="Zhang W."/>
            <person name="Zhang Y."/>
            <person name="Qiu H."/>
            <person name="Guo Y."/>
            <person name="Wan H."/>
            <person name="Zhang X."/>
            <person name="Scossa F."/>
            <person name="Alseekh S."/>
            <person name="Zhang Q."/>
            <person name="Wang P."/>
            <person name="Xu L."/>
            <person name="Schmidt M.H."/>
            <person name="Jia X."/>
            <person name="Li D."/>
            <person name="Zhu A."/>
            <person name="Guo F."/>
            <person name="Chen W."/>
            <person name="Ni D."/>
            <person name="Usadel B."/>
            <person name="Fernie A.R."/>
            <person name="Wen W."/>
        </authorList>
    </citation>
    <scope>NUCLEOTIDE SEQUENCE [LARGE SCALE GENOMIC DNA]</scope>
    <source>
        <strain evidence="13">cv. G240</strain>
    </source>
</reference>
<dbReference type="NCBIfam" id="TIGR00879">
    <property type="entry name" value="SP"/>
    <property type="match status" value="1"/>
</dbReference>
<dbReference type="PROSITE" id="PS00216">
    <property type="entry name" value="SUGAR_TRANSPORT_1"/>
    <property type="match status" value="1"/>
</dbReference>
<comment type="caution">
    <text evidence="12">The sequence shown here is derived from an EMBL/GenBank/DDBJ whole genome shotgun (WGS) entry which is preliminary data.</text>
</comment>
<evidence type="ECO:0000256" key="9">
    <source>
        <dbReference type="RuleBase" id="RU003346"/>
    </source>
</evidence>
<dbReference type="InterPro" id="IPR020846">
    <property type="entry name" value="MFS_dom"/>
</dbReference>
<evidence type="ECO:0000256" key="4">
    <source>
        <dbReference type="ARBA" id="ARBA00022597"/>
    </source>
</evidence>
<dbReference type="PROSITE" id="PS00217">
    <property type="entry name" value="SUGAR_TRANSPORT_2"/>
    <property type="match status" value="1"/>
</dbReference>
<dbReference type="Pfam" id="PF00083">
    <property type="entry name" value="Sugar_tr"/>
    <property type="match status" value="1"/>
</dbReference>
<dbReference type="InterPro" id="IPR036259">
    <property type="entry name" value="MFS_trans_sf"/>
</dbReference>
<reference evidence="12 13" key="2">
    <citation type="submission" date="2020-07" db="EMBL/GenBank/DDBJ databases">
        <title>Genome assembly of wild tea tree DASZ reveals pedigree and selection history of tea varieties.</title>
        <authorList>
            <person name="Zhang W."/>
        </authorList>
    </citation>
    <scope>NUCLEOTIDE SEQUENCE [LARGE SCALE GENOMIC DNA]</scope>
    <source>
        <strain evidence="13">cv. G240</strain>
        <tissue evidence="12">Leaf</tissue>
    </source>
</reference>
<evidence type="ECO:0000256" key="5">
    <source>
        <dbReference type="ARBA" id="ARBA00022692"/>
    </source>
</evidence>
<evidence type="ECO:0000259" key="11">
    <source>
        <dbReference type="PROSITE" id="PS50850"/>
    </source>
</evidence>
<evidence type="ECO:0000256" key="3">
    <source>
        <dbReference type="ARBA" id="ARBA00022448"/>
    </source>
</evidence>
<dbReference type="Gene3D" id="1.20.1250.20">
    <property type="entry name" value="MFS general substrate transporter like domains"/>
    <property type="match status" value="1"/>
</dbReference>
<comment type="similarity">
    <text evidence="2 9">Belongs to the major facilitator superfamily. Sugar transporter (TC 2.A.1.1) family.</text>
</comment>
<keyword evidence="3 9" id="KW-0813">Transport</keyword>
<dbReference type="FunFam" id="1.20.1250.20:FF:000043">
    <property type="entry name" value="sugar transporter ERD6-like 6"/>
    <property type="match status" value="1"/>
</dbReference>
<dbReference type="Proteomes" id="UP000593564">
    <property type="component" value="Unassembled WGS sequence"/>
</dbReference>
<feature type="transmembrane region" description="Helical" evidence="10">
    <location>
        <begin position="86"/>
        <end position="103"/>
    </location>
</feature>
<keyword evidence="7 10" id="KW-0472">Membrane</keyword>
<dbReference type="GO" id="GO:0016020">
    <property type="term" value="C:membrane"/>
    <property type="evidence" value="ECO:0007669"/>
    <property type="project" value="UniProtKB-SubCell"/>
</dbReference>
<comment type="similarity">
    <text evidence="8">Belongs to the major facilitator superfamily. Phosphate:H(+) symporter (TC 2.A.1.9) family.</text>
</comment>
<dbReference type="CDD" id="cd17358">
    <property type="entry name" value="MFS_GLUT6_8_Class3_like"/>
    <property type="match status" value="1"/>
</dbReference>
<proteinExistence type="inferred from homology"/>
<comment type="subcellular location">
    <subcellularLocation>
        <location evidence="1">Membrane</location>
        <topology evidence="1">Multi-pass membrane protein</topology>
    </subcellularLocation>
</comment>
<protein>
    <recommendedName>
        <fullName evidence="11">Major facilitator superfamily (MFS) profile domain-containing protein</fullName>
    </recommendedName>
</protein>
<evidence type="ECO:0000313" key="12">
    <source>
        <dbReference type="EMBL" id="KAF5955797.1"/>
    </source>
</evidence>
<organism evidence="12 13">
    <name type="scientific">Camellia sinensis</name>
    <name type="common">Tea plant</name>
    <name type="synonym">Thea sinensis</name>
    <dbReference type="NCBI Taxonomy" id="4442"/>
    <lineage>
        <taxon>Eukaryota</taxon>
        <taxon>Viridiplantae</taxon>
        <taxon>Streptophyta</taxon>
        <taxon>Embryophyta</taxon>
        <taxon>Tracheophyta</taxon>
        <taxon>Spermatophyta</taxon>
        <taxon>Magnoliopsida</taxon>
        <taxon>eudicotyledons</taxon>
        <taxon>Gunneridae</taxon>
        <taxon>Pentapetalae</taxon>
        <taxon>asterids</taxon>
        <taxon>Ericales</taxon>
        <taxon>Theaceae</taxon>
        <taxon>Camellia</taxon>
    </lineage>
</organism>